<dbReference type="InterPro" id="IPR052940">
    <property type="entry name" value="Carb_Esterase_6"/>
</dbReference>
<dbReference type="Gene3D" id="3.40.50.1110">
    <property type="entry name" value="SGNH hydrolase"/>
    <property type="match status" value="1"/>
</dbReference>
<keyword evidence="1" id="KW-0378">Hydrolase</keyword>
<dbReference type="PANTHER" id="PTHR31988">
    <property type="entry name" value="ESTERASE, PUTATIVE (DUF303)-RELATED"/>
    <property type="match status" value="1"/>
</dbReference>
<comment type="caution">
    <text evidence="4">The sequence shown here is derived from an EMBL/GenBank/DDBJ whole genome shotgun (WGS) entry which is preliminary data.</text>
</comment>
<keyword evidence="2" id="KW-0732">Signal</keyword>
<dbReference type="GO" id="GO:0016788">
    <property type="term" value="F:hydrolase activity, acting on ester bonds"/>
    <property type="evidence" value="ECO:0007669"/>
    <property type="project" value="UniProtKB-ARBA"/>
</dbReference>
<evidence type="ECO:0000256" key="2">
    <source>
        <dbReference type="SAM" id="SignalP"/>
    </source>
</evidence>
<feature type="domain" description="Sialate O-acetylesterase" evidence="3">
    <location>
        <begin position="36"/>
        <end position="264"/>
    </location>
</feature>
<accession>A0A2S8F361</accession>
<gene>
    <name evidence="4" type="ORF">C5Y98_29865</name>
</gene>
<dbReference type="Pfam" id="PF03629">
    <property type="entry name" value="SASA"/>
    <property type="match status" value="1"/>
</dbReference>
<proteinExistence type="predicted"/>
<name>A0A2S8F361_9BACT</name>
<dbReference type="AlphaFoldDB" id="A0A2S8F361"/>
<dbReference type="SUPFAM" id="SSF52266">
    <property type="entry name" value="SGNH hydrolase"/>
    <property type="match status" value="1"/>
</dbReference>
<evidence type="ECO:0000313" key="4">
    <source>
        <dbReference type="EMBL" id="PQO26590.1"/>
    </source>
</evidence>
<dbReference type="InterPro" id="IPR036514">
    <property type="entry name" value="SGNH_hydro_sf"/>
</dbReference>
<feature type="signal peptide" evidence="2">
    <location>
        <begin position="1"/>
        <end position="22"/>
    </location>
</feature>
<dbReference type="OrthoDB" id="9795554at2"/>
<evidence type="ECO:0000313" key="5">
    <source>
        <dbReference type="Proteomes" id="UP000239388"/>
    </source>
</evidence>
<dbReference type="InterPro" id="IPR005181">
    <property type="entry name" value="SASA"/>
</dbReference>
<evidence type="ECO:0000256" key="1">
    <source>
        <dbReference type="ARBA" id="ARBA00022801"/>
    </source>
</evidence>
<reference evidence="4 5" key="1">
    <citation type="submission" date="2018-02" db="EMBL/GenBank/DDBJ databases">
        <title>Comparative genomes isolates from brazilian mangrove.</title>
        <authorList>
            <person name="Araujo J.E."/>
            <person name="Taketani R.G."/>
            <person name="Silva M.C.P."/>
            <person name="Loureco M.V."/>
            <person name="Andreote F.D."/>
        </authorList>
    </citation>
    <scope>NUCLEOTIDE SEQUENCE [LARGE SCALE GENOMIC DNA]</scope>
    <source>
        <strain evidence="4 5">NAP PRIS-MGV</strain>
    </source>
</reference>
<dbReference type="RefSeq" id="WP_105360071.1">
    <property type="nucleotide sequence ID" value="NZ_PUIB01000030.1"/>
</dbReference>
<protein>
    <submittedName>
        <fullName evidence="4">Sialate O-acetylesterase</fullName>
    </submittedName>
</protein>
<sequence length="270" mass="29819">MSLRFAPLSLLLLFSLSLLVVAAEPETVKLPPKEKFQLFLLVGQSNMAGRGKVEAQDKEANPRVLTLNKKGEWTPAVDPIHFDKPGITGVGLGRTFGLEIAKTDPEITIGLIPCAVGGTSIERWVPGAYDPATKTHPYDDMLPRAKQALEAGTLCGILWHQGEGDANPARSKAYEKNLTELVERLRKELNAPEVPFIIGQLGQFPGREWNENTHAVDDAQRHYAETHPHAAFVSSDDLKDKGDSVHFDAASYRELGRRYAKAYLEMLPQK</sequence>
<dbReference type="EMBL" id="PUIB01000030">
    <property type="protein sequence ID" value="PQO26590.1"/>
    <property type="molecule type" value="Genomic_DNA"/>
</dbReference>
<feature type="chain" id="PRO_5015676920" evidence="2">
    <location>
        <begin position="23"/>
        <end position="270"/>
    </location>
</feature>
<dbReference type="Proteomes" id="UP000239388">
    <property type="component" value="Unassembled WGS sequence"/>
</dbReference>
<evidence type="ECO:0000259" key="3">
    <source>
        <dbReference type="Pfam" id="PF03629"/>
    </source>
</evidence>
<dbReference type="PANTHER" id="PTHR31988:SF19">
    <property type="entry name" value="9-O-ACETYL-N-ACETYLNEURAMINIC ACID DEACETYLASE-RELATED"/>
    <property type="match status" value="1"/>
</dbReference>
<organism evidence="4 5">
    <name type="scientific">Blastopirellula marina</name>
    <dbReference type="NCBI Taxonomy" id="124"/>
    <lineage>
        <taxon>Bacteria</taxon>
        <taxon>Pseudomonadati</taxon>
        <taxon>Planctomycetota</taxon>
        <taxon>Planctomycetia</taxon>
        <taxon>Pirellulales</taxon>
        <taxon>Pirellulaceae</taxon>
        <taxon>Blastopirellula</taxon>
    </lineage>
</organism>